<evidence type="ECO:0000313" key="3">
    <source>
        <dbReference type="EMBL" id="SVA27810.1"/>
    </source>
</evidence>
<gene>
    <name evidence="3" type="ORF">METZ01_LOCUS80664</name>
</gene>
<feature type="non-terminal residue" evidence="3">
    <location>
        <position position="148"/>
    </location>
</feature>
<dbReference type="InterPro" id="IPR002347">
    <property type="entry name" value="SDR_fam"/>
</dbReference>
<proteinExistence type="inferred from homology"/>
<sequence>VEKFFNLEGKLSIVTGAASGLGKAIATGLAECGSDVIIVDRNEKGLLNTEIELKKLGIEVLNFKTDLSSLEDIDNLFERVDLLKRNIDFLANVAGEGILGKPENISIDELKAVLNNLVICRFYMCQQSGKRMLKHGKGSILNIGSLAS</sequence>
<organism evidence="3">
    <name type="scientific">marine metagenome</name>
    <dbReference type="NCBI Taxonomy" id="408172"/>
    <lineage>
        <taxon>unclassified sequences</taxon>
        <taxon>metagenomes</taxon>
        <taxon>ecological metagenomes</taxon>
    </lineage>
</organism>
<dbReference type="Pfam" id="PF00106">
    <property type="entry name" value="adh_short"/>
    <property type="match status" value="1"/>
</dbReference>
<comment type="similarity">
    <text evidence="1">Belongs to the short-chain dehydrogenases/reductases (SDR) family.</text>
</comment>
<dbReference type="AlphaFoldDB" id="A0A381UI27"/>
<reference evidence="3" key="1">
    <citation type="submission" date="2018-05" db="EMBL/GenBank/DDBJ databases">
        <authorList>
            <person name="Lanie J.A."/>
            <person name="Ng W.-L."/>
            <person name="Kazmierczak K.M."/>
            <person name="Andrzejewski T.M."/>
            <person name="Davidsen T.M."/>
            <person name="Wayne K.J."/>
            <person name="Tettelin H."/>
            <person name="Glass J.I."/>
            <person name="Rusch D."/>
            <person name="Podicherti R."/>
            <person name="Tsui H.-C.T."/>
            <person name="Winkler M.E."/>
        </authorList>
    </citation>
    <scope>NUCLEOTIDE SEQUENCE</scope>
</reference>
<keyword evidence="2" id="KW-0560">Oxidoreductase</keyword>
<dbReference type="PRINTS" id="PR00081">
    <property type="entry name" value="GDHRDH"/>
</dbReference>
<protein>
    <submittedName>
        <fullName evidence="3">Uncharacterized protein</fullName>
    </submittedName>
</protein>
<name>A0A381UI27_9ZZZZ</name>
<dbReference type="Gene3D" id="3.40.50.720">
    <property type="entry name" value="NAD(P)-binding Rossmann-like Domain"/>
    <property type="match status" value="1"/>
</dbReference>
<dbReference type="EMBL" id="UINC01006487">
    <property type="protein sequence ID" value="SVA27810.1"/>
    <property type="molecule type" value="Genomic_DNA"/>
</dbReference>
<dbReference type="PANTHER" id="PTHR43477:SF1">
    <property type="entry name" value="DIHYDROANTICAPSIN 7-DEHYDROGENASE"/>
    <property type="match status" value="1"/>
</dbReference>
<feature type="non-terminal residue" evidence="3">
    <location>
        <position position="1"/>
    </location>
</feature>
<accession>A0A381UI27</accession>
<dbReference type="InterPro" id="IPR036291">
    <property type="entry name" value="NAD(P)-bd_dom_sf"/>
</dbReference>
<dbReference type="PANTHER" id="PTHR43477">
    <property type="entry name" value="DIHYDROANTICAPSIN 7-DEHYDROGENASE"/>
    <property type="match status" value="1"/>
</dbReference>
<dbReference type="GO" id="GO:0016491">
    <property type="term" value="F:oxidoreductase activity"/>
    <property type="evidence" value="ECO:0007669"/>
    <property type="project" value="UniProtKB-KW"/>
</dbReference>
<evidence type="ECO:0000256" key="2">
    <source>
        <dbReference type="ARBA" id="ARBA00023002"/>
    </source>
</evidence>
<dbReference type="InterPro" id="IPR051122">
    <property type="entry name" value="SDR_DHRS6-like"/>
</dbReference>
<evidence type="ECO:0000256" key="1">
    <source>
        <dbReference type="ARBA" id="ARBA00006484"/>
    </source>
</evidence>
<dbReference type="SUPFAM" id="SSF51735">
    <property type="entry name" value="NAD(P)-binding Rossmann-fold domains"/>
    <property type="match status" value="1"/>
</dbReference>